<reference evidence="2" key="1">
    <citation type="submission" date="2022-06" db="EMBL/GenBank/DDBJ databases">
        <title>Genome sequencing of Brevibacillus sp. BB3-R1.</title>
        <authorList>
            <person name="Heo J."/>
            <person name="Lee D."/>
            <person name="Won M."/>
            <person name="Han B.-H."/>
            <person name="Hong S.-B."/>
            <person name="Kwon S.-W."/>
        </authorList>
    </citation>
    <scope>NUCLEOTIDE SEQUENCE</scope>
    <source>
        <strain evidence="2">BB3-R1</strain>
    </source>
</reference>
<protein>
    <submittedName>
        <fullName evidence="2">Uncharacterized protein</fullName>
    </submittedName>
</protein>
<dbReference type="Proteomes" id="UP001056500">
    <property type="component" value="Chromosome"/>
</dbReference>
<feature type="coiled-coil region" evidence="1">
    <location>
        <begin position="130"/>
        <end position="157"/>
    </location>
</feature>
<proteinExistence type="predicted"/>
<accession>A0ABY4WA47</accession>
<sequence>MKKKGFLILLILIVLVGAGIAVRSLTAVTYAAGYFYQDENRILYAKVLPGKEGITLEINEAQVETVDGLPQLKNNRYLYEGTVEGESLKLHAAEGQGESLAASVNRERLVLQDTWREHYEANTELLAMQTEEYQTKLDALQKQVSEKAEAVQKEMAERKAQEKAEMNKKVEQFGKLESDIAENIKYISEYQISGDLAIFEQHLTDLASLSEELASMGPKSGLTQTDRAIASSIANSMNALMDGVRTLQSQVEKKTTALSGIAETLQGDMNQAQVLWQQVSGEIANRSERQKAFEEAVQAGTEAIAEAKKSVAAAEQNLAGYKKKAEGYYQKAADFLKE</sequence>
<dbReference type="EMBL" id="CP098755">
    <property type="protein sequence ID" value="USG64040.1"/>
    <property type="molecule type" value="Genomic_DNA"/>
</dbReference>
<evidence type="ECO:0000313" key="3">
    <source>
        <dbReference type="Proteomes" id="UP001056500"/>
    </source>
</evidence>
<evidence type="ECO:0000313" key="2">
    <source>
        <dbReference type="EMBL" id="USG64040.1"/>
    </source>
</evidence>
<gene>
    <name evidence="2" type="ORF">NDK47_17990</name>
</gene>
<evidence type="ECO:0000256" key="1">
    <source>
        <dbReference type="SAM" id="Coils"/>
    </source>
</evidence>
<organism evidence="2 3">
    <name type="scientific">Brevibacillus ruminantium</name>
    <dbReference type="NCBI Taxonomy" id="2950604"/>
    <lineage>
        <taxon>Bacteria</taxon>
        <taxon>Bacillati</taxon>
        <taxon>Bacillota</taxon>
        <taxon>Bacilli</taxon>
        <taxon>Bacillales</taxon>
        <taxon>Paenibacillaceae</taxon>
        <taxon>Brevibacillus</taxon>
    </lineage>
</organism>
<dbReference type="RefSeq" id="WP_251871132.1">
    <property type="nucleotide sequence ID" value="NZ_CP098755.1"/>
</dbReference>
<keyword evidence="3" id="KW-1185">Reference proteome</keyword>
<keyword evidence="1" id="KW-0175">Coiled coil</keyword>
<feature type="coiled-coil region" evidence="1">
    <location>
        <begin position="297"/>
        <end position="331"/>
    </location>
</feature>
<name>A0ABY4WA47_9BACL</name>